<dbReference type="AlphaFoldDB" id="A0A194YHN2"/>
<protein>
    <submittedName>
        <fullName evidence="1">Uncharacterized protein</fullName>
    </submittedName>
</protein>
<name>A0A194YHN2_SORBI</name>
<organism evidence="1 2">
    <name type="scientific">Sorghum bicolor</name>
    <name type="common">Sorghum</name>
    <name type="synonym">Sorghum vulgare</name>
    <dbReference type="NCBI Taxonomy" id="4558"/>
    <lineage>
        <taxon>Eukaryota</taxon>
        <taxon>Viridiplantae</taxon>
        <taxon>Streptophyta</taxon>
        <taxon>Embryophyta</taxon>
        <taxon>Tracheophyta</taxon>
        <taxon>Spermatophyta</taxon>
        <taxon>Magnoliopsida</taxon>
        <taxon>Liliopsida</taxon>
        <taxon>Poales</taxon>
        <taxon>Poaceae</taxon>
        <taxon>PACMAD clade</taxon>
        <taxon>Panicoideae</taxon>
        <taxon>Andropogonodae</taxon>
        <taxon>Andropogoneae</taxon>
        <taxon>Sorghinae</taxon>
        <taxon>Sorghum</taxon>
    </lineage>
</organism>
<reference evidence="1 2" key="1">
    <citation type="journal article" date="2009" name="Nature">
        <title>The Sorghum bicolor genome and the diversification of grasses.</title>
        <authorList>
            <person name="Paterson A.H."/>
            <person name="Bowers J.E."/>
            <person name="Bruggmann R."/>
            <person name="Dubchak I."/>
            <person name="Grimwood J."/>
            <person name="Gundlach H."/>
            <person name="Haberer G."/>
            <person name="Hellsten U."/>
            <person name="Mitros T."/>
            <person name="Poliakov A."/>
            <person name="Schmutz J."/>
            <person name="Spannagl M."/>
            <person name="Tang H."/>
            <person name="Wang X."/>
            <person name="Wicker T."/>
            <person name="Bharti A.K."/>
            <person name="Chapman J."/>
            <person name="Feltus F.A."/>
            <person name="Gowik U."/>
            <person name="Grigoriev I.V."/>
            <person name="Lyons E."/>
            <person name="Maher C.A."/>
            <person name="Martis M."/>
            <person name="Narechania A."/>
            <person name="Otillar R.P."/>
            <person name="Penning B.W."/>
            <person name="Salamov A.A."/>
            <person name="Wang Y."/>
            <person name="Zhang L."/>
            <person name="Carpita N.C."/>
            <person name="Freeling M."/>
            <person name="Gingle A.R."/>
            <person name="Hash C.T."/>
            <person name="Keller B."/>
            <person name="Klein P."/>
            <person name="Kresovich S."/>
            <person name="McCann M.C."/>
            <person name="Ming R."/>
            <person name="Peterson D.G."/>
            <person name="Mehboob-ur-Rahman"/>
            <person name="Ware D."/>
            <person name="Westhoff P."/>
            <person name="Mayer K.F."/>
            <person name="Messing J."/>
            <person name="Rokhsar D.S."/>
        </authorList>
    </citation>
    <scope>NUCLEOTIDE SEQUENCE [LARGE SCALE GENOMIC DNA]</scope>
    <source>
        <strain evidence="2">cv. BTx623</strain>
    </source>
</reference>
<keyword evidence="2" id="KW-1185">Reference proteome</keyword>
<evidence type="ECO:0000313" key="1">
    <source>
        <dbReference type="EMBL" id="KXG19475.1"/>
    </source>
</evidence>
<dbReference type="Gramene" id="KXG19475">
    <property type="protein sequence ID" value="KXG19475"/>
    <property type="gene ID" value="SORBI_3010G064300"/>
</dbReference>
<gene>
    <name evidence="1" type="ORF">SORBI_3010G064300</name>
</gene>
<dbReference type="Proteomes" id="UP000000768">
    <property type="component" value="Chromosome 10"/>
</dbReference>
<reference evidence="2" key="2">
    <citation type="journal article" date="2018" name="Plant J.">
        <title>The Sorghum bicolor reference genome: improved assembly, gene annotations, a transcriptome atlas, and signatures of genome organization.</title>
        <authorList>
            <person name="McCormick R.F."/>
            <person name="Truong S.K."/>
            <person name="Sreedasyam A."/>
            <person name="Jenkins J."/>
            <person name="Shu S."/>
            <person name="Sims D."/>
            <person name="Kennedy M."/>
            <person name="Amirebrahimi M."/>
            <person name="Weers B.D."/>
            <person name="McKinley B."/>
            <person name="Mattison A."/>
            <person name="Morishige D.T."/>
            <person name="Grimwood J."/>
            <person name="Schmutz J."/>
            <person name="Mullet J.E."/>
        </authorList>
    </citation>
    <scope>NUCLEOTIDE SEQUENCE [LARGE SCALE GENOMIC DNA]</scope>
    <source>
        <strain evidence="2">cv. BTx623</strain>
    </source>
</reference>
<proteinExistence type="predicted"/>
<dbReference type="EMBL" id="CM000769">
    <property type="protein sequence ID" value="KXG19475.1"/>
    <property type="molecule type" value="Genomic_DNA"/>
</dbReference>
<accession>A0A194YHN2</accession>
<dbReference type="InParanoid" id="A0A194YHN2"/>
<sequence>MSSSGHHRRLVPRLVADYRRQHLIFVAWRHMDLAPSLLRSSSPSNRATAVSPHRATAPPPMCPLRHCIYIAVTCASTTMLRHPCYAIRLHKIFIIELSLPVSSLRPARRCVFSWIASSSSSTTTQLGPLYAWY</sequence>
<evidence type="ECO:0000313" key="2">
    <source>
        <dbReference type="Proteomes" id="UP000000768"/>
    </source>
</evidence>